<evidence type="ECO:0008006" key="3">
    <source>
        <dbReference type="Google" id="ProtNLM"/>
    </source>
</evidence>
<reference evidence="1 2" key="1">
    <citation type="journal article" date="2013" name="Genome Announc.">
        <title>Draft Genome of the Nitrogen-Fixing Bacterium Pseudomonas stutzeri Strain KOS6 Isolated from Industrial Hydrocarbon Sludge.</title>
        <authorList>
            <person name="Grigoryeva T.V."/>
            <person name="Laikov A.V."/>
            <person name="Naumova R.P."/>
            <person name="Manolov A.I."/>
            <person name="Larin A.K."/>
            <person name="Karpova I.Y."/>
            <person name="Semashko T.A."/>
            <person name="Alexeev D.G."/>
            <person name="Kostryukova E.S."/>
            <person name="Muller R."/>
            <person name="Govorun V.M."/>
        </authorList>
    </citation>
    <scope>NUCLEOTIDE SEQUENCE [LARGE SCALE GENOMIC DNA]</scope>
    <source>
        <strain evidence="1 2">KOS6</strain>
    </source>
</reference>
<proteinExistence type="predicted"/>
<evidence type="ECO:0000313" key="1">
    <source>
        <dbReference type="EMBL" id="EWC38918.1"/>
    </source>
</evidence>
<evidence type="ECO:0000313" key="2">
    <source>
        <dbReference type="Proteomes" id="UP000026923"/>
    </source>
</evidence>
<dbReference type="AlphaFoldDB" id="A0A061JKC6"/>
<comment type="caution">
    <text evidence="1">The sequence shown here is derived from an EMBL/GenBank/DDBJ whole genome shotgun (WGS) entry which is preliminary data.</text>
</comment>
<dbReference type="HOGENOM" id="CLU_1097815_0_0_6"/>
<protein>
    <recommendedName>
        <fullName evidence="3">Trimeric autotransporter adhesin YadA-like head domain-containing protein</fullName>
    </recommendedName>
</protein>
<dbReference type="Gene3D" id="2.150.10.10">
    <property type="entry name" value="Serralysin-like metalloprotease, C-terminal"/>
    <property type="match status" value="1"/>
</dbReference>
<dbReference type="Proteomes" id="UP000026923">
    <property type="component" value="Unassembled WGS sequence"/>
</dbReference>
<sequence>MQVADGTAVGGDKRGVQAIDLQTGRTNATHVASGAQAVTIGYSCLASGSRAVALGGFSSAYGIGTFAAANGTATGSQSISFGVGAYTLGAKSAALSPDSQARLHGAVALCGANWSSSSARSQIVLLRVFALTTDAATQKVAISDQGSPSSSNQLTFENNSSNSVRVRAMAVNTALGGGCKTWEGRVVVQRGANAASTSLVMSSVTSDYSEASMATCDLALSVSEHGGLAATVTGIDGMTIRWSVFFENLEMRP</sequence>
<organism evidence="1 2">
    <name type="scientific">Stutzerimonas stutzeri KOS6</name>
    <dbReference type="NCBI Taxonomy" id="1218352"/>
    <lineage>
        <taxon>Bacteria</taxon>
        <taxon>Pseudomonadati</taxon>
        <taxon>Pseudomonadota</taxon>
        <taxon>Gammaproteobacteria</taxon>
        <taxon>Pseudomonadales</taxon>
        <taxon>Pseudomonadaceae</taxon>
        <taxon>Stutzerimonas</taxon>
    </lineage>
</organism>
<dbReference type="InterPro" id="IPR011049">
    <property type="entry name" value="Serralysin-like_metalloprot_C"/>
</dbReference>
<dbReference type="EMBL" id="AMCZ02000091">
    <property type="protein sequence ID" value="EWC38918.1"/>
    <property type="molecule type" value="Genomic_DNA"/>
</dbReference>
<gene>
    <name evidence="1" type="ORF">B597_022990</name>
</gene>
<dbReference type="OrthoDB" id="7032240at2"/>
<name>A0A061JKC6_STUST</name>
<accession>A0A061JKC6</accession>